<dbReference type="eggNOG" id="ENOG5033M1P">
    <property type="taxonomic scope" value="Bacteria"/>
</dbReference>
<evidence type="ECO:0000313" key="2">
    <source>
        <dbReference type="EMBL" id="AFM42676.1"/>
    </source>
</evidence>
<reference evidence="2 3" key="1">
    <citation type="journal article" date="2012" name="J. Bacteriol.">
        <title>Complete genome sequences of Desulfosporosinus orientis DSM765T, Desulfosporosinus youngiae DSM17734T, Desulfosporosinus meridiei DSM13257T, and Desulfosporosinus acidiphilus DSM22704T.</title>
        <authorList>
            <person name="Pester M."/>
            <person name="Brambilla E."/>
            <person name="Alazard D."/>
            <person name="Rattei T."/>
            <person name="Weinmaier T."/>
            <person name="Han J."/>
            <person name="Lucas S."/>
            <person name="Lapidus A."/>
            <person name="Cheng J.F."/>
            <person name="Goodwin L."/>
            <person name="Pitluck S."/>
            <person name="Peters L."/>
            <person name="Ovchinnikova G."/>
            <person name="Teshima H."/>
            <person name="Detter J.C."/>
            <person name="Han C.S."/>
            <person name="Tapia R."/>
            <person name="Land M.L."/>
            <person name="Hauser L."/>
            <person name="Kyrpides N.C."/>
            <person name="Ivanova N.N."/>
            <person name="Pagani I."/>
            <person name="Huntmann M."/>
            <person name="Wei C.L."/>
            <person name="Davenport K.W."/>
            <person name="Daligault H."/>
            <person name="Chain P.S."/>
            <person name="Chen A."/>
            <person name="Mavromatis K."/>
            <person name="Markowitz V."/>
            <person name="Szeto E."/>
            <person name="Mikhailova N."/>
            <person name="Pati A."/>
            <person name="Wagner M."/>
            <person name="Woyke T."/>
            <person name="Ollivier B."/>
            <person name="Klenk H.P."/>
            <person name="Spring S."/>
            <person name="Loy A."/>
        </authorList>
    </citation>
    <scope>NUCLEOTIDE SEQUENCE [LARGE SCALE GENOMIC DNA]</scope>
    <source>
        <strain evidence="3">DSM 22704 / JCM 16185 / SJ4</strain>
    </source>
</reference>
<keyword evidence="1" id="KW-1133">Transmembrane helix</keyword>
<dbReference type="HOGENOM" id="CLU_1591863_0_0_9"/>
<dbReference type="OrthoDB" id="1797569at2"/>
<keyword evidence="3" id="KW-1185">Reference proteome</keyword>
<dbReference type="KEGG" id="dai:Desaci_3795"/>
<feature type="transmembrane region" description="Helical" evidence="1">
    <location>
        <begin position="44"/>
        <end position="64"/>
    </location>
</feature>
<evidence type="ECO:0000256" key="1">
    <source>
        <dbReference type="SAM" id="Phobius"/>
    </source>
</evidence>
<proteinExistence type="predicted"/>
<gene>
    <name evidence="2" type="ordered locus">Desaci_3795</name>
</gene>
<dbReference type="Proteomes" id="UP000002892">
    <property type="component" value="Chromosome"/>
</dbReference>
<sequence length="148" mass="17607">MSAYYRYLWSMTWPNLIALLLIWGFILSRLVWKSIRTWRYHPSLWSFIVLGFKVLIWAGILGVYTELFLFSQPDWFKQPGYIQGTVMGKAYDSRLRAYIIEVGDKTKQQSFYIDPNAYQQIKLEDQVKLMFLPVRRDVVQCEVLGNLH</sequence>
<feature type="transmembrane region" description="Helical" evidence="1">
    <location>
        <begin position="12"/>
        <end position="32"/>
    </location>
</feature>
<dbReference type="EMBL" id="CP003639">
    <property type="protein sequence ID" value="AFM42676.1"/>
    <property type="molecule type" value="Genomic_DNA"/>
</dbReference>
<evidence type="ECO:0000313" key="3">
    <source>
        <dbReference type="Proteomes" id="UP000002892"/>
    </source>
</evidence>
<accession>I4DA52</accession>
<organism evidence="2 3">
    <name type="scientific">Desulfosporosinus acidiphilus (strain DSM 22704 / JCM 16185 / SJ4)</name>
    <dbReference type="NCBI Taxonomy" id="646529"/>
    <lineage>
        <taxon>Bacteria</taxon>
        <taxon>Bacillati</taxon>
        <taxon>Bacillota</taxon>
        <taxon>Clostridia</taxon>
        <taxon>Eubacteriales</taxon>
        <taxon>Desulfitobacteriaceae</taxon>
        <taxon>Desulfosporosinus</taxon>
    </lineage>
</organism>
<dbReference type="AlphaFoldDB" id="I4DA52"/>
<protein>
    <submittedName>
        <fullName evidence="2">Uncharacterized protein</fullName>
    </submittedName>
</protein>
<name>I4DA52_DESAJ</name>
<keyword evidence="1" id="KW-0812">Transmembrane</keyword>
<keyword evidence="1" id="KW-0472">Membrane</keyword>